<dbReference type="SUPFAM" id="SSF56954">
    <property type="entry name" value="Outer membrane efflux proteins (OEP)"/>
    <property type="match status" value="1"/>
</dbReference>
<organism evidence="3 4">
    <name type="scientific">Cedecea neteri</name>
    <dbReference type="NCBI Taxonomy" id="158822"/>
    <lineage>
        <taxon>Bacteria</taxon>
        <taxon>Pseudomonadati</taxon>
        <taxon>Pseudomonadota</taxon>
        <taxon>Gammaproteobacteria</taxon>
        <taxon>Enterobacterales</taxon>
        <taxon>Enterobacteriaceae</taxon>
        <taxon>Cedecea</taxon>
    </lineage>
</organism>
<name>A0A2X2SXM8_9ENTR</name>
<gene>
    <name evidence="3" type="ORF">NCTC12120_00587</name>
</gene>
<dbReference type="EMBL" id="UAVU01000003">
    <property type="protein sequence ID" value="SQA96818.1"/>
    <property type="molecule type" value="Genomic_DNA"/>
</dbReference>
<dbReference type="Pfam" id="PF02321">
    <property type="entry name" value="OEP"/>
    <property type="match status" value="1"/>
</dbReference>
<comment type="subcellular location">
    <subcellularLocation>
        <location evidence="1">Cell outer membrane</location>
    </subcellularLocation>
</comment>
<dbReference type="AlphaFoldDB" id="A0A2X2SXM8"/>
<sequence length="176" mass="19619">MQHPEVVEAAREADVARAKSAQSAVAAKPDVGIEVYYGRRAEGYDDMAGVMFTVDLPLFKPQRQDKDYSADVSRAMEANDQLALARRERIALVHSLVANYQAAQSVWQRQQEQALPLQRQRLSLLESQYRAGQSSLTELLAARRDLLDTELTASSAEKAVATNWAAIRYLTPQDVN</sequence>
<dbReference type="GO" id="GO:0009279">
    <property type="term" value="C:cell outer membrane"/>
    <property type="evidence" value="ECO:0007669"/>
    <property type="project" value="UniProtKB-SubCell"/>
</dbReference>
<dbReference type="Proteomes" id="UP000251197">
    <property type="component" value="Unassembled WGS sequence"/>
</dbReference>
<dbReference type="STRING" id="158822.LH23_11315"/>
<dbReference type="InterPro" id="IPR003423">
    <property type="entry name" value="OMP_efflux"/>
</dbReference>
<evidence type="ECO:0000256" key="1">
    <source>
        <dbReference type="ARBA" id="ARBA00004442"/>
    </source>
</evidence>
<protein>
    <submittedName>
        <fullName evidence="3">Outer membrane efflux protein</fullName>
    </submittedName>
</protein>
<accession>A0A2X2SXM8</accession>
<evidence type="ECO:0000313" key="4">
    <source>
        <dbReference type="Proteomes" id="UP000251197"/>
    </source>
</evidence>
<evidence type="ECO:0000256" key="2">
    <source>
        <dbReference type="ARBA" id="ARBA00007613"/>
    </source>
</evidence>
<evidence type="ECO:0000313" key="3">
    <source>
        <dbReference type="EMBL" id="SQA96818.1"/>
    </source>
</evidence>
<dbReference type="GO" id="GO:0015562">
    <property type="term" value="F:efflux transmembrane transporter activity"/>
    <property type="evidence" value="ECO:0007669"/>
    <property type="project" value="InterPro"/>
</dbReference>
<comment type="similarity">
    <text evidence="2">Belongs to the outer membrane factor (OMF) (TC 1.B.17) family.</text>
</comment>
<proteinExistence type="inferred from homology"/>
<reference evidence="3 4" key="1">
    <citation type="submission" date="2018-06" db="EMBL/GenBank/DDBJ databases">
        <authorList>
            <consortium name="Pathogen Informatics"/>
            <person name="Doyle S."/>
        </authorList>
    </citation>
    <scope>NUCLEOTIDE SEQUENCE [LARGE SCALE GENOMIC DNA]</scope>
    <source>
        <strain evidence="3 4">NCTC12120</strain>
    </source>
</reference>
<dbReference type="Gene3D" id="1.20.1600.10">
    <property type="entry name" value="Outer membrane efflux proteins (OEP)"/>
    <property type="match status" value="1"/>
</dbReference>